<proteinExistence type="predicted"/>
<protein>
    <submittedName>
        <fullName evidence="1">Uncharacterized protein</fullName>
    </submittedName>
</protein>
<accession>A0A0A0UZA8</accession>
<sequence>MKILIDEKQYLEIMELLNMINREKATLLASFNLYLNDNERCLYENVKRENKKYLSLMKQLDKNKKNNIRKRLIAAVEKWIECEVTGDEAMTQIIELLEIKLTN</sequence>
<dbReference type="EMBL" id="KJ776576">
    <property type="protein sequence ID" value="AIW54507.1"/>
    <property type="molecule type" value="Genomic_DNA"/>
</dbReference>
<organism evidence="1">
    <name type="scientific">Clostridium botulinum</name>
    <dbReference type="NCBI Taxonomy" id="1491"/>
    <lineage>
        <taxon>Bacteria</taxon>
        <taxon>Bacillati</taxon>
        <taxon>Bacillota</taxon>
        <taxon>Clostridia</taxon>
        <taxon>Eubacteriales</taxon>
        <taxon>Clostridiaceae</taxon>
        <taxon>Clostridium</taxon>
    </lineage>
</organism>
<evidence type="ECO:0000313" key="2">
    <source>
        <dbReference type="EMBL" id="AIW54561.1"/>
    </source>
</evidence>
<geneLocation type="plasmid" evidence="1">
    <name>pEklund2B</name>
</geneLocation>
<dbReference type="AlphaFoldDB" id="A0A0A0UZA8"/>
<evidence type="ECO:0000313" key="1">
    <source>
        <dbReference type="EMBL" id="AIW54507.1"/>
    </source>
</evidence>
<keyword evidence="1" id="KW-0614">Plasmid</keyword>
<geneLocation type="plasmid" evidence="2">
    <name>pBL151</name>
</geneLocation>
<dbReference type="EMBL" id="KJ776577">
    <property type="protein sequence ID" value="AIW54561.1"/>
    <property type="molecule type" value="Genomic_DNA"/>
</dbReference>
<dbReference type="RefSeq" id="WP_012431072.1">
    <property type="nucleotide sequence ID" value="NZ_KJ776576.1"/>
</dbReference>
<name>A0A0A0UZA8_CLOBO</name>
<reference evidence="1" key="1">
    <citation type="journal article" date="2014" name="Genome Biol. Evol.">
        <title>Three classes of plasmid (47-63 kb) carry the type B neurotoxin gene cluster of group II Clostridium botulinum.</title>
        <authorList>
            <person name="Carter A.T."/>
            <person name="Austin J.W."/>
            <person name="Weedmark K.A."/>
            <person name="Corbett C."/>
            <person name="Peck M.W."/>
        </authorList>
    </citation>
    <scope>NUCLEOTIDE SEQUENCE</scope>
    <source>
        <strain evidence="2">Colworth BL151</strain>
        <strain evidence="1">Eklund2B</strain>
        <plasmid evidence="2">pBL151</plasmid>
        <plasmid evidence="1">pEklund2B</plasmid>
    </source>
</reference>